<dbReference type="Proteomes" id="UP001065613">
    <property type="component" value="Chromosome"/>
</dbReference>
<gene>
    <name evidence="1" type="ORF">KA717_20770</name>
</gene>
<protein>
    <submittedName>
        <fullName evidence="1">Transposase</fullName>
    </submittedName>
</protein>
<dbReference type="KEGG" id="wna:KA717_20770"/>
<organism evidence="1">
    <name type="scientific">Woronichinia naegeliana WA131</name>
    <dbReference type="NCBI Taxonomy" id="2824559"/>
    <lineage>
        <taxon>Bacteria</taxon>
        <taxon>Bacillati</taxon>
        <taxon>Cyanobacteriota</taxon>
        <taxon>Cyanophyceae</taxon>
        <taxon>Synechococcales</taxon>
        <taxon>Coelosphaeriaceae</taxon>
        <taxon>Woronichinia</taxon>
    </lineage>
</organism>
<proteinExistence type="predicted"/>
<name>A0A977KRV9_9CYAN</name>
<dbReference type="AlphaFoldDB" id="A0A977KRV9"/>
<dbReference type="NCBIfam" id="NF040570">
    <property type="entry name" value="guided_TnpB"/>
    <property type="match status" value="1"/>
</dbReference>
<reference evidence="1" key="1">
    <citation type="submission" date="2021-04" db="EMBL/GenBank/DDBJ databases">
        <title>Genome sequence of Woronichinia naegeliana from Washington state freshwater lake bloom.</title>
        <authorList>
            <person name="Dreher T.W."/>
        </authorList>
    </citation>
    <scope>NUCLEOTIDE SEQUENCE</scope>
    <source>
        <strain evidence="1">WA131</strain>
    </source>
</reference>
<sequence>MKRKAKGQLTVTRIAILGTQKLNKWKSEELDTIALRLGQLRCDLWNEFGSLKAWGISKFEIDKQLRPFREKYELPAKLWDSTLYDVIDDIHLVQASCIEKVMKALRQSYQTFHSQKGVLQLTLESRDWLNHPKLCSLVRKYWHRGHTRVNNQIILRAFDTQIDKNGVVWLRFGGLKKGKNIKVPTTLPHEVTCQLRLIKRADRWEIHYTTNIQKSELKTEGLTIGCDRGYTEVYATSSNDGARLLGNNFGFLQTKETDYRTAKKVKRNKLKSVADKAIQKGDTAKADRINRNNLGKQKWDKRESRFKGQIKTLVFTATHQLMQNAIKVAFEDLTEQIRNKKPRTKRMKRNVSSWCKGVVADALNQVSTRVGCAIVAVNSAYTSQLDSRFGTLTGTRSGERFIGHDGVVLHSDINAADNILARLGDVEIPRFLGYKKAKEILLERTRKFLDSLTPIQGQLFEAKTDKGKSQTLEPRKRKPLSVNQGANIKQLTLFNFG</sequence>
<dbReference type="EMBL" id="CP073041">
    <property type="protein sequence ID" value="UXE58493.1"/>
    <property type="molecule type" value="Genomic_DNA"/>
</dbReference>
<evidence type="ECO:0000313" key="1">
    <source>
        <dbReference type="EMBL" id="UXE58493.1"/>
    </source>
</evidence>
<accession>A0A977KRV9</accession>